<evidence type="ECO:0000256" key="2">
    <source>
        <dbReference type="ARBA" id="ARBA00003921"/>
    </source>
</evidence>
<evidence type="ECO:0000256" key="12">
    <source>
        <dbReference type="ARBA" id="ARBA00022984"/>
    </source>
</evidence>
<evidence type="ECO:0000256" key="4">
    <source>
        <dbReference type="ARBA" id="ARBA00004752"/>
    </source>
</evidence>
<evidence type="ECO:0000256" key="16">
    <source>
        <dbReference type="PIRSR" id="PIRSR039102-1"/>
    </source>
</evidence>
<dbReference type="InterPro" id="IPR016185">
    <property type="entry name" value="PreATP-grasp_dom_sf"/>
</dbReference>
<dbReference type="SUPFAM" id="SSF52440">
    <property type="entry name" value="PreATP-grasp domain"/>
    <property type="match status" value="1"/>
</dbReference>
<dbReference type="Gene3D" id="3.40.50.20">
    <property type="match status" value="1"/>
</dbReference>
<evidence type="ECO:0000256" key="13">
    <source>
        <dbReference type="ARBA" id="ARBA00023316"/>
    </source>
</evidence>
<evidence type="ECO:0000256" key="9">
    <source>
        <dbReference type="ARBA" id="ARBA00022741"/>
    </source>
</evidence>
<evidence type="ECO:0000256" key="5">
    <source>
        <dbReference type="ARBA" id="ARBA00010871"/>
    </source>
</evidence>
<evidence type="ECO:0000313" key="21">
    <source>
        <dbReference type="Proteomes" id="UP000183104"/>
    </source>
</evidence>
<comment type="catalytic activity">
    <reaction evidence="14 15">
        <text>2 D-alanine + ATP = D-alanyl-D-alanine + ADP + phosphate + H(+)</text>
        <dbReference type="Rhea" id="RHEA:11224"/>
        <dbReference type="ChEBI" id="CHEBI:15378"/>
        <dbReference type="ChEBI" id="CHEBI:30616"/>
        <dbReference type="ChEBI" id="CHEBI:43474"/>
        <dbReference type="ChEBI" id="CHEBI:57416"/>
        <dbReference type="ChEBI" id="CHEBI:57822"/>
        <dbReference type="ChEBI" id="CHEBI:456216"/>
        <dbReference type="EC" id="6.3.2.4"/>
    </reaction>
</comment>
<dbReference type="PROSITE" id="PS00843">
    <property type="entry name" value="DALA_DALA_LIGASE_1"/>
    <property type="match status" value="1"/>
</dbReference>
<keyword evidence="11 15" id="KW-0133">Cell shape</keyword>
<dbReference type="GO" id="GO:0008360">
    <property type="term" value="P:regulation of cell shape"/>
    <property type="evidence" value="ECO:0007669"/>
    <property type="project" value="UniProtKB-KW"/>
</dbReference>
<dbReference type="GO" id="GO:0005524">
    <property type="term" value="F:ATP binding"/>
    <property type="evidence" value="ECO:0007669"/>
    <property type="project" value="UniProtKB-UniRule"/>
</dbReference>
<evidence type="ECO:0000259" key="19">
    <source>
        <dbReference type="PROSITE" id="PS50975"/>
    </source>
</evidence>
<dbReference type="NCBIfam" id="NF002378">
    <property type="entry name" value="PRK01372.1"/>
    <property type="match status" value="1"/>
</dbReference>
<dbReference type="EC" id="6.3.2.4" evidence="6 15"/>
<keyword evidence="10 18" id="KW-0067">ATP-binding</keyword>
<dbReference type="PATRIC" id="fig|381306.5.peg.761"/>
<keyword evidence="7 15" id="KW-0963">Cytoplasm</keyword>
<dbReference type="GO" id="GO:0008716">
    <property type="term" value="F:D-alanine-D-alanine ligase activity"/>
    <property type="evidence" value="ECO:0007669"/>
    <property type="project" value="UniProtKB-UniRule"/>
</dbReference>
<proteinExistence type="inferred from homology"/>
<evidence type="ECO:0000256" key="15">
    <source>
        <dbReference type="HAMAP-Rule" id="MF_00047"/>
    </source>
</evidence>
<evidence type="ECO:0000256" key="14">
    <source>
        <dbReference type="ARBA" id="ARBA00047614"/>
    </source>
</evidence>
<keyword evidence="17" id="KW-0464">Manganese</keyword>
<protein>
    <recommendedName>
        <fullName evidence="6 15">D-alanine--D-alanine ligase</fullName>
        <ecNumber evidence="6 15">6.3.2.4</ecNumber>
    </recommendedName>
    <alternativeName>
        <fullName evidence="15">D-Ala-D-Ala ligase</fullName>
    </alternativeName>
    <alternativeName>
        <fullName evidence="15">D-alanylalanine synthetase</fullName>
    </alternativeName>
</protein>
<reference evidence="21" key="1">
    <citation type="submission" date="2016-10" db="EMBL/GenBank/DDBJ databases">
        <authorList>
            <person name="Varghese N."/>
        </authorList>
    </citation>
    <scope>NUCLEOTIDE SEQUENCE [LARGE SCALE GENOMIC DNA]</scope>
    <source>
        <strain evidence="21">HL 19</strain>
    </source>
</reference>
<dbReference type="Pfam" id="PF07478">
    <property type="entry name" value="Dala_Dala_lig_C"/>
    <property type="match status" value="1"/>
</dbReference>
<feature type="active site" evidence="16">
    <location>
        <position position="142"/>
    </location>
</feature>
<evidence type="ECO:0000256" key="8">
    <source>
        <dbReference type="ARBA" id="ARBA00022598"/>
    </source>
</evidence>
<name>A0A0P9C8I0_9GAMM</name>
<dbReference type="UniPathway" id="UPA00219"/>
<comment type="subcellular location">
    <subcellularLocation>
        <location evidence="3 15">Cytoplasm</location>
    </subcellularLocation>
</comment>
<evidence type="ECO:0000256" key="10">
    <source>
        <dbReference type="ARBA" id="ARBA00022840"/>
    </source>
</evidence>
<dbReference type="InterPro" id="IPR011095">
    <property type="entry name" value="Dala_Dala_lig_C"/>
</dbReference>
<evidence type="ECO:0000256" key="7">
    <source>
        <dbReference type="ARBA" id="ARBA00022490"/>
    </source>
</evidence>
<dbReference type="GO" id="GO:0046872">
    <property type="term" value="F:metal ion binding"/>
    <property type="evidence" value="ECO:0007669"/>
    <property type="project" value="UniProtKB-KW"/>
</dbReference>
<comment type="similarity">
    <text evidence="5 15">Belongs to the D-alanine--D-alanine ligase family.</text>
</comment>
<dbReference type="NCBIfam" id="TIGR01205">
    <property type="entry name" value="D_ala_D_alaTIGR"/>
    <property type="match status" value="1"/>
</dbReference>
<evidence type="ECO:0000256" key="3">
    <source>
        <dbReference type="ARBA" id="ARBA00004496"/>
    </source>
</evidence>
<feature type="binding site" evidence="17">
    <location>
        <position position="264"/>
    </location>
    <ligand>
        <name>Mg(2+)</name>
        <dbReference type="ChEBI" id="CHEBI:18420"/>
        <label>2</label>
    </ligand>
</feature>
<feature type="binding site" evidence="17">
    <location>
        <position position="262"/>
    </location>
    <ligand>
        <name>Mg(2+)</name>
        <dbReference type="ChEBI" id="CHEBI:18420"/>
        <label>2</label>
    </ligand>
</feature>
<evidence type="ECO:0000256" key="18">
    <source>
        <dbReference type="PROSITE-ProRule" id="PRU00409"/>
    </source>
</evidence>
<keyword evidence="17" id="KW-0479">Metal-binding</keyword>
<evidence type="ECO:0000313" key="20">
    <source>
        <dbReference type="EMBL" id="SCY00678.1"/>
    </source>
</evidence>
<evidence type="ECO:0000256" key="1">
    <source>
        <dbReference type="ARBA" id="ARBA00001936"/>
    </source>
</evidence>
<dbReference type="Pfam" id="PF01820">
    <property type="entry name" value="Dala_Dala_lig_N"/>
    <property type="match status" value="1"/>
</dbReference>
<evidence type="ECO:0000256" key="11">
    <source>
        <dbReference type="ARBA" id="ARBA00022960"/>
    </source>
</evidence>
<dbReference type="Gene3D" id="3.30.470.20">
    <property type="entry name" value="ATP-grasp fold, B domain"/>
    <property type="match status" value="1"/>
</dbReference>
<feature type="binding site" evidence="17">
    <location>
        <position position="262"/>
    </location>
    <ligand>
        <name>Mg(2+)</name>
        <dbReference type="ChEBI" id="CHEBI:18420"/>
        <label>1</label>
    </ligand>
</feature>
<comment type="cofactor">
    <cofactor evidence="1">
        <name>Mn(2+)</name>
        <dbReference type="ChEBI" id="CHEBI:29035"/>
    </cofactor>
</comment>
<dbReference type="OrthoDB" id="9813261at2"/>
<dbReference type="PIRSF" id="PIRSF039102">
    <property type="entry name" value="Ddl/VanB"/>
    <property type="match status" value="1"/>
</dbReference>
<dbReference type="GO" id="GO:0005829">
    <property type="term" value="C:cytosol"/>
    <property type="evidence" value="ECO:0007669"/>
    <property type="project" value="TreeGrafter"/>
</dbReference>
<feature type="domain" description="ATP-grasp" evidence="19">
    <location>
        <begin position="101"/>
        <end position="295"/>
    </location>
</feature>
<dbReference type="GO" id="GO:0009252">
    <property type="term" value="P:peptidoglycan biosynthetic process"/>
    <property type="evidence" value="ECO:0007669"/>
    <property type="project" value="UniProtKB-UniRule"/>
</dbReference>
<keyword evidence="8 15" id="KW-0436">Ligase</keyword>
<dbReference type="InterPro" id="IPR005905">
    <property type="entry name" value="D_ala_D_ala"/>
</dbReference>
<dbReference type="Proteomes" id="UP000183104">
    <property type="component" value="Unassembled WGS sequence"/>
</dbReference>
<dbReference type="InterPro" id="IPR013815">
    <property type="entry name" value="ATP_grasp_subdomain_1"/>
</dbReference>
<feature type="active site" evidence="16">
    <location>
        <position position="15"/>
    </location>
</feature>
<dbReference type="PANTHER" id="PTHR23132:SF23">
    <property type="entry name" value="D-ALANINE--D-ALANINE LIGASE B"/>
    <property type="match status" value="1"/>
</dbReference>
<accession>A0A0P9C8I0</accession>
<dbReference type="PANTHER" id="PTHR23132">
    <property type="entry name" value="D-ALANINE--D-ALANINE LIGASE"/>
    <property type="match status" value="1"/>
</dbReference>
<dbReference type="STRING" id="381306.AN478_10065"/>
<feature type="active site" evidence="16">
    <location>
        <position position="273"/>
    </location>
</feature>
<dbReference type="InterPro" id="IPR011127">
    <property type="entry name" value="Dala_Dala_lig_N"/>
</dbReference>
<dbReference type="PROSITE" id="PS50975">
    <property type="entry name" value="ATP_GRASP"/>
    <property type="match status" value="1"/>
</dbReference>
<comment type="pathway">
    <text evidence="4 15">Cell wall biogenesis; peptidoglycan biosynthesis.</text>
</comment>
<keyword evidence="9 18" id="KW-0547">Nucleotide-binding</keyword>
<dbReference type="InterPro" id="IPR000291">
    <property type="entry name" value="D-Ala_lig_Van_CS"/>
</dbReference>
<dbReference type="EMBL" id="FMUN01000002">
    <property type="protein sequence ID" value="SCY00678.1"/>
    <property type="molecule type" value="Genomic_DNA"/>
</dbReference>
<keyword evidence="21" id="KW-1185">Reference proteome</keyword>
<gene>
    <name evidence="15" type="primary">ddl</name>
    <name evidence="20" type="ORF">SAMN05661077_1024</name>
</gene>
<feature type="binding site" evidence="17">
    <location>
        <position position="250"/>
    </location>
    <ligand>
        <name>Mg(2+)</name>
        <dbReference type="ChEBI" id="CHEBI:18420"/>
        <label>1</label>
    </ligand>
</feature>
<keyword evidence="17" id="KW-0460">Magnesium</keyword>
<dbReference type="GO" id="GO:0071555">
    <property type="term" value="P:cell wall organization"/>
    <property type="evidence" value="ECO:0007669"/>
    <property type="project" value="UniProtKB-KW"/>
</dbReference>
<dbReference type="HAMAP" id="MF_00047">
    <property type="entry name" value="Dala_Dala_lig"/>
    <property type="match status" value="1"/>
</dbReference>
<evidence type="ECO:0000256" key="17">
    <source>
        <dbReference type="PIRSR" id="PIRSR039102-3"/>
    </source>
</evidence>
<dbReference type="AlphaFoldDB" id="A0A0P9C8I0"/>
<evidence type="ECO:0000256" key="6">
    <source>
        <dbReference type="ARBA" id="ARBA00012216"/>
    </source>
</evidence>
<dbReference type="Gene3D" id="3.30.1490.20">
    <property type="entry name" value="ATP-grasp fold, A domain"/>
    <property type="match status" value="1"/>
</dbReference>
<keyword evidence="12 15" id="KW-0573">Peptidoglycan synthesis</keyword>
<dbReference type="SUPFAM" id="SSF56059">
    <property type="entry name" value="Glutathione synthetase ATP-binding domain-like"/>
    <property type="match status" value="1"/>
</dbReference>
<dbReference type="PROSITE" id="PS00844">
    <property type="entry name" value="DALA_DALA_LIGASE_2"/>
    <property type="match status" value="1"/>
</dbReference>
<comment type="cofactor">
    <cofactor evidence="17">
        <name>Mg(2+)</name>
        <dbReference type="ChEBI" id="CHEBI:18420"/>
    </cofactor>
    <cofactor evidence="17">
        <name>Mn(2+)</name>
        <dbReference type="ChEBI" id="CHEBI:29035"/>
    </cofactor>
    <text evidence="17">Binds 2 magnesium or manganese ions per subunit.</text>
</comment>
<dbReference type="InterPro" id="IPR011761">
    <property type="entry name" value="ATP-grasp"/>
</dbReference>
<keyword evidence="13 15" id="KW-0961">Cell wall biogenesis/degradation</keyword>
<sequence length="299" mass="31364">MSGPVAVLYGGPSAERAISLASGEAVAAALERKGYPVARIDAGRDLPERLREVGAERAWIALHGPFGEDGVVQGCLETMGVPYTGSGVLGSALAMDKLRSKRVWQAAELPTPPVVDLGREPLETVPARLGWPVMVKPACSGSSLGMARAEGTEELEAAREAAAAYDDTVFAEAWVDGAEVTVGILDGAPLPVLRLEVERGFYDYAAKYEHGAGTQYLHPTGLGAEVEEHCQRLALDAFDTLGCHGWGRVDMLVGDCGVQVIEVNTVPGMTEHSLVPKAAAHAGIGFDDLVERILAAAAP</sequence>
<organism evidence="20 21">
    <name type="scientific">Thiohalorhabdus denitrificans</name>
    <dbReference type="NCBI Taxonomy" id="381306"/>
    <lineage>
        <taxon>Bacteria</taxon>
        <taxon>Pseudomonadati</taxon>
        <taxon>Pseudomonadota</taxon>
        <taxon>Gammaproteobacteria</taxon>
        <taxon>Thiohalorhabdales</taxon>
        <taxon>Thiohalorhabdaceae</taxon>
        <taxon>Thiohalorhabdus</taxon>
    </lineage>
</organism>
<dbReference type="RefSeq" id="WP_054966487.1">
    <property type="nucleotide sequence ID" value="NZ_FMUN01000002.1"/>
</dbReference>
<comment type="function">
    <text evidence="2 15">Cell wall formation.</text>
</comment>